<protein>
    <submittedName>
        <fullName evidence="1">Uncharacterized protein</fullName>
    </submittedName>
</protein>
<dbReference type="AlphaFoldDB" id="A0A0F9RA48"/>
<accession>A0A0F9RA48</accession>
<evidence type="ECO:0000313" key="1">
    <source>
        <dbReference type="EMBL" id="KKN53360.1"/>
    </source>
</evidence>
<dbReference type="EMBL" id="LAZR01000975">
    <property type="protein sequence ID" value="KKN53360.1"/>
    <property type="molecule type" value="Genomic_DNA"/>
</dbReference>
<name>A0A0F9RA48_9ZZZZ</name>
<comment type="caution">
    <text evidence="1">The sequence shown here is derived from an EMBL/GenBank/DDBJ whole genome shotgun (WGS) entry which is preliminary data.</text>
</comment>
<organism evidence="1">
    <name type="scientific">marine sediment metagenome</name>
    <dbReference type="NCBI Taxonomy" id="412755"/>
    <lineage>
        <taxon>unclassified sequences</taxon>
        <taxon>metagenomes</taxon>
        <taxon>ecological metagenomes</taxon>
    </lineage>
</organism>
<gene>
    <name evidence="1" type="ORF">LCGC14_0603300</name>
</gene>
<reference evidence="1" key="1">
    <citation type="journal article" date="2015" name="Nature">
        <title>Complex archaea that bridge the gap between prokaryotes and eukaryotes.</title>
        <authorList>
            <person name="Spang A."/>
            <person name="Saw J.H."/>
            <person name="Jorgensen S.L."/>
            <person name="Zaremba-Niedzwiedzka K."/>
            <person name="Martijn J."/>
            <person name="Lind A.E."/>
            <person name="van Eijk R."/>
            <person name="Schleper C."/>
            <person name="Guy L."/>
            <person name="Ettema T.J."/>
        </authorList>
    </citation>
    <scope>NUCLEOTIDE SEQUENCE</scope>
</reference>
<proteinExistence type="predicted"/>
<sequence length="64" mass="7197">MVKIIEQSCEIIIDIEEKPDDCFHCTLFGAINILTGEANLPSLCSKNLLWFQCVGREGTLNKLK</sequence>